<evidence type="ECO:0000313" key="3">
    <source>
        <dbReference type="EMBL" id="KAF2090810.1"/>
    </source>
</evidence>
<reference evidence="3" key="1">
    <citation type="journal article" date="2020" name="Stud. Mycol.">
        <title>101 Dothideomycetes genomes: a test case for predicting lifestyles and emergence of pathogens.</title>
        <authorList>
            <person name="Haridas S."/>
            <person name="Albert R."/>
            <person name="Binder M."/>
            <person name="Bloem J."/>
            <person name="Labutti K."/>
            <person name="Salamov A."/>
            <person name="Andreopoulos B."/>
            <person name="Baker S."/>
            <person name="Barry K."/>
            <person name="Bills G."/>
            <person name="Bluhm B."/>
            <person name="Cannon C."/>
            <person name="Castanera R."/>
            <person name="Culley D."/>
            <person name="Daum C."/>
            <person name="Ezra D."/>
            <person name="Gonzalez J."/>
            <person name="Henrissat B."/>
            <person name="Kuo A."/>
            <person name="Liang C."/>
            <person name="Lipzen A."/>
            <person name="Lutzoni F."/>
            <person name="Magnuson J."/>
            <person name="Mondo S."/>
            <person name="Nolan M."/>
            <person name="Ohm R."/>
            <person name="Pangilinan J."/>
            <person name="Park H.-J."/>
            <person name="Ramirez L."/>
            <person name="Alfaro M."/>
            <person name="Sun H."/>
            <person name="Tritt A."/>
            <person name="Yoshinaga Y."/>
            <person name="Zwiers L.-H."/>
            <person name="Turgeon B."/>
            <person name="Goodwin S."/>
            <person name="Spatafora J."/>
            <person name="Crous P."/>
            <person name="Grigoriev I."/>
        </authorList>
    </citation>
    <scope>NUCLEOTIDE SEQUENCE</scope>
    <source>
        <strain evidence="3">CBS 121410</strain>
    </source>
</reference>
<gene>
    <name evidence="3" type="ORF">K490DRAFT_62137</name>
</gene>
<name>A0A9P4I123_9PEZI</name>
<dbReference type="OrthoDB" id="410198at2759"/>
<dbReference type="GO" id="GO:0016747">
    <property type="term" value="F:acyltransferase activity, transferring groups other than amino-acyl groups"/>
    <property type="evidence" value="ECO:0007669"/>
    <property type="project" value="InterPro"/>
</dbReference>
<dbReference type="SUPFAM" id="SSF55729">
    <property type="entry name" value="Acyl-CoA N-acyltransferases (Nat)"/>
    <property type="match status" value="1"/>
</dbReference>
<evidence type="ECO:0000259" key="2">
    <source>
        <dbReference type="PROSITE" id="PS51186"/>
    </source>
</evidence>
<accession>A0A9P4I123</accession>
<evidence type="ECO:0000313" key="4">
    <source>
        <dbReference type="Proteomes" id="UP000799776"/>
    </source>
</evidence>
<dbReference type="Gene3D" id="3.40.630.30">
    <property type="match status" value="1"/>
</dbReference>
<feature type="compositionally biased region" description="Low complexity" evidence="1">
    <location>
        <begin position="68"/>
        <end position="81"/>
    </location>
</feature>
<comment type="caution">
    <text evidence="3">The sequence shown here is derived from an EMBL/GenBank/DDBJ whole genome shotgun (WGS) entry which is preliminary data.</text>
</comment>
<dbReference type="CDD" id="cd04301">
    <property type="entry name" value="NAT_SF"/>
    <property type="match status" value="1"/>
</dbReference>
<organism evidence="3 4">
    <name type="scientific">Saccharata proteae CBS 121410</name>
    <dbReference type="NCBI Taxonomy" id="1314787"/>
    <lineage>
        <taxon>Eukaryota</taxon>
        <taxon>Fungi</taxon>
        <taxon>Dikarya</taxon>
        <taxon>Ascomycota</taxon>
        <taxon>Pezizomycotina</taxon>
        <taxon>Dothideomycetes</taxon>
        <taxon>Dothideomycetes incertae sedis</taxon>
        <taxon>Botryosphaeriales</taxon>
        <taxon>Saccharataceae</taxon>
        <taxon>Saccharata</taxon>
    </lineage>
</organism>
<dbReference type="PANTHER" id="PTHR42791:SF14">
    <property type="entry name" value="N-ACETYLTRANSFERASE DOMAIN-CONTAINING PROTEIN"/>
    <property type="match status" value="1"/>
</dbReference>
<feature type="region of interest" description="Disordered" evidence="1">
    <location>
        <begin position="66"/>
        <end position="85"/>
    </location>
</feature>
<feature type="domain" description="N-acetyltransferase" evidence="2">
    <location>
        <begin position="148"/>
        <end position="234"/>
    </location>
</feature>
<dbReference type="Pfam" id="PF00583">
    <property type="entry name" value="Acetyltransf_1"/>
    <property type="match status" value="1"/>
</dbReference>
<dbReference type="InterPro" id="IPR016181">
    <property type="entry name" value="Acyl_CoA_acyltransferase"/>
</dbReference>
<evidence type="ECO:0000256" key="1">
    <source>
        <dbReference type="SAM" id="MobiDB-lite"/>
    </source>
</evidence>
<dbReference type="PROSITE" id="PS51186">
    <property type="entry name" value="GNAT"/>
    <property type="match status" value="1"/>
</dbReference>
<keyword evidence="4" id="KW-1185">Reference proteome</keyword>
<proteinExistence type="predicted"/>
<protein>
    <submittedName>
        <fullName evidence="3">Acyl-CoA N-acyltransferase</fullName>
    </submittedName>
</protein>
<dbReference type="Proteomes" id="UP000799776">
    <property type="component" value="Unassembled WGS sequence"/>
</dbReference>
<dbReference type="PANTHER" id="PTHR42791">
    <property type="entry name" value="GNAT FAMILY ACETYLTRANSFERASE"/>
    <property type="match status" value="1"/>
</dbReference>
<feature type="region of interest" description="Disordered" evidence="1">
    <location>
        <begin position="247"/>
        <end position="266"/>
    </location>
</feature>
<dbReference type="AlphaFoldDB" id="A0A9P4I123"/>
<dbReference type="EMBL" id="ML978712">
    <property type="protein sequence ID" value="KAF2090810.1"/>
    <property type="molecule type" value="Genomic_DNA"/>
</dbReference>
<sequence length="274" mass="29298">MSIKLEPMTPADVPDLVRFLLAAYYDTKGIGGILYNAYPSPSSIEKMVALRTQDFEDPTAHHIKAVETSSPSPSTSDLSDSAPQITSSPTIACARWNIHTTPVSTSSVQTSAAARTAANVIPEVNLQALAALFDPMKAVRERLTAGKPHVYLSSLLTDPAHGRKGAGTMLLRWGLERADEAGLETFLEATPMARGLYERWGFVVVERCGFELGGWGKEGEEGTVWHYCMVRPPNAGVTVATSGTIADTSGSVPEHGANEEGDVDVGDVRLAKTQ</sequence>
<dbReference type="InterPro" id="IPR000182">
    <property type="entry name" value="GNAT_dom"/>
</dbReference>
<dbReference type="InterPro" id="IPR052523">
    <property type="entry name" value="Trichothecene_AcTrans"/>
</dbReference>